<feature type="domain" description="Ig-like" evidence="11">
    <location>
        <begin position="34"/>
        <end position="117"/>
    </location>
</feature>
<dbReference type="InterPro" id="IPR036179">
    <property type="entry name" value="Ig-like_dom_sf"/>
</dbReference>
<feature type="chain" id="PRO_5042599867" evidence="10">
    <location>
        <begin position="23"/>
        <end position="261"/>
    </location>
</feature>
<dbReference type="KEGG" id="lcf:108887118"/>
<dbReference type="InterPro" id="IPR000920">
    <property type="entry name" value="Myelin_P0-rel"/>
</dbReference>
<dbReference type="AlphaFoldDB" id="A0AAJ7PT07"/>
<dbReference type="InterPro" id="IPR007110">
    <property type="entry name" value="Ig-like_dom"/>
</dbReference>
<evidence type="ECO:0000256" key="9">
    <source>
        <dbReference type="SAM" id="Phobius"/>
    </source>
</evidence>
<keyword evidence="6" id="KW-1015">Disulfide bond</keyword>
<gene>
    <name evidence="13" type="primary">LOC108887118</name>
</gene>
<evidence type="ECO:0000256" key="7">
    <source>
        <dbReference type="ARBA" id="ARBA00023180"/>
    </source>
</evidence>
<sequence length="261" mass="29683">MAAETFVLLWWTSLSLCLLVSASEDQKNITAVAGQNVTLPCKRYRPISNRFGVQWTRSDLEPEYIFFQRGRFLLSNIVHPSFKNRVELKDSKMKNGDVSLILKNVTSNDTGRYECRVFKIPTCFGSPTYPISIINLDVRQSGNTTENIWIEENEDEGNEYGEYEYWDYEFRGKYGKNKDVGNDDGENKYGRNEDGGNTVRIIKDEAETYEDSRVVVGLVAGLSVVAVVAVVVALGIFIYKRHMKKNPHLRPADEAGDQLLM</sequence>
<evidence type="ECO:0000256" key="2">
    <source>
        <dbReference type="ARBA" id="ARBA00022692"/>
    </source>
</evidence>
<evidence type="ECO:0000256" key="5">
    <source>
        <dbReference type="ARBA" id="ARBA00023136"/>
    </source>
</evidence>
<reference evidence="13" key="1">
    <citation type="submission" date="2025-08" db="UniProtKB">
        <authorList>
            <consortium name="RefSeq"/>
        </authorList>
    </citation>
    <scope>IDENTIFICATION</scope>
    <source>
        <tissue evidence="13">Brain</tissue>
    </source>
</reference>
<evidence type="ECO:0000313" key="13">
    <source>
        <dbReference type="RefSeq" id="XP_018537824.1"/>
    </source>
</evidence>
<evidence type="ECO:0000256" key="1">
    <source>
        <dbReference type="ARBA" id="ARBA00004479"/>
    </source>
</evidence>
<keyword evidence="5 9" id="KW-0472">Membrane</keyword>
<dbReference type="SMART" id="SM00406">
    <property type="entry name" value="IGv"/>
    <property type="match status" value="1"/>
</dbReference>
<keyword evidence="8" id="KW-0393">Immunoglobulin domain</keyword>
<proteinExistence type="predicted"/>
<dbReference type="Gene3D" id="2.60.40.10">
    <property type="entry name" value="Immunoglobulins"/>
    <property type="match status" value="1"/>
</dbReference>
<keyword evidence="3 10" id="KW-0732">Signal</keyword>
<dbReference type="InterPro" id="IPR013106">
    <property type="entry name" value="Ig_V-set"/>
</dbReference>
<dbReference type="Pfam" id="PF07686">
    <property type="entry name" value="V-set"/>
    <property type="match status" value="1"/>
</dbReference>
<protein>
    <submittedName>
        <fullName evidence="13">Uncharacterized protein LOC108887118</fullName>
    </submittedName>
</protein>
<dbReference type="SMART" id="SM00409">
    <property type="entry name" value="IG"/>
    <property type="match status" value="1"/>
</dbReference>
<dbReference type="GO" id="GO:0016020">
    <property type="term" value="C:membrane"/>
    <property type="evidence" value="ECO:0007669"/>
    <property type="project" value="UniProtKB-SubCell"/>
</dbReference>
<accession>A0AAJ7PT07</accession>
<dbReference type="PANTHER" id="PTHR13869:SF24">
    <property type="entry name" value="BASEMENT MEMBRANE-SPECIFIC HEPARAN SULFATE PROTEOGLYCAN CORE PROTEIN-LIKE"/>
    <property type="match status" value="1"/>
</dbReference>
<evidence type="ECO:0000256" key="3">
    <source>
        <dbReference type="ARBA" id="ARBA00022729"/>
    </source>
</evidence>
<keyword evidence="2 9" id="KW-0812">Transmembrane</keyword>
<dbReference type="RefSeq" id="XP_018537824.1">
    <property type="nucleotide sequence ID" value="XM_018682308.2"/>
</dbReference>
<evidence type="ECO:0000313" key="12">
    <source>
        <dbReference type="Proteomes" id="UP000694890"/>
    </source>
</evidence>
<name>A0AAJ7PT07_LATCA</name>
<dbReference type="Proteomes" id="UP000694890">
    <property type="component" value="Unplaced"/>
</dbReference>
<organism evidence="12 13">
    <name type="scientific">Lates calcarifer</name>
    <name type="common">Barramundi</name>
    <name type="synonym">Holocentrus calcarifer</name>
    <dbReference type="NCBI Taxonomy" id="8187"/>
    <lineage>
        <taxon>Eukaryota</taxon>
        <taxon>Metazoa</taxon>
        <taxon>Chordata</taxon>
        <taxon>Craniata</taxon>
        <taxon>Vertebrata</taxon>
        <taxon>Euteleostomi</taxon>
        <taxon>Actinopterygii</taxon>
        <taxon>Neopterygii</taxon>
        <taxon>Teleostei</taxon>
        <taxon>Neoteleostei</taxon>
        <taxon>Acanthomorphata</taxon>
        <taxon>Carangaria</taxon>
        <taxon>Carangaria incertae sedis</taxon>
        <taxon>Centropomidae</taxon>
        <taxon>Lates</taxon>
    </lineage>
</organism>
<evidence type="ECO:0000256" key="10">
    <source>
        <dbReference type="SAM" id="SignalP"/>
    </source>
</evidence>
<dbReference type="SUPFAM" id="SSF48726">
    <property type="entry name" value="Immunoglobulin"/>
    <property type="match status" value="1"/>
</dbReference>
<dbReference type="InterPro" id="IPR003599">
    <property type="entry name" value="Ig_sub"/>
</dbReference>
<feature type="transmembrane region" description="Helical" evidence="9">
    <location>
        <begin position="214"/>
        <end position="239"/>
    </location>
</feature>
<keyword evidence="7" id="KW-0325">Glycoprotein</keyword>
<dbReference type="GeneID" id="108887118"/>
<keyword evidence="4 9" id="KW-1133">Transmembrane helix</keyword>
<evidence type="ECO:0000256" key="4">
    <source>
        <dbReference type="ARBA" id="ARBA00022989"/>
    </source>
</evidence>
<comment type="subcellular location">
    <subcellularLocation>
        <location evidence="1">Membrane</location>
        <topology evidence="1">Single-pass type I membrane protein</topology>
    </subcellularLocation>
</comment>
<evidence type="ECO:0000256" key="8">
    <source>
        <dbReference type="ARBA" id="ARBA00023319"/>
    </source>
</evidence>
<dbReference type="PROSITE" id="PS50835">
    <property type="entry name" value="IG_LIKE"/>
    <property type="match status" value="1"/>
</dbReference>
<evidence type="ECO:0000259" key="11">
    <source>
        <dbReference type="PROSITE" id="PS50835"/>
    </source>
</evidence>
<dbReference type="InterPro" id="IPR013783">
    <property type="entry name" value="Ig-like_fold"/>
</dbReference>
<evidence type="ECO:0000256" key="6">
    <source>
        <dbReference type="ARBA" id="ARBA00023157"/>
    </source>
</evidence>
<feature type="signal peptide" evidence="10">
    <location>
        <begin position="1"/>
        <end position="22"/>
    </location>
</feature>
<dbReference type="PANTHER" id="PTHR13869">
    <property type="entry name" value="MYELIN P0 RELATED"/>
    <property type="match status" value="1"/>
</dbReference>